<reference evidence="2 3" key="1">
    <citation type="submission" date="2017-03" db="EMBL/GenBank/DDBJ databases">
        <authorList>
            <person name="Afonso C.L."/>
            <person name="Miller P.J."/>
            <person name="Scott M.A."/>
            <person name="Spackman E."/>
            <person name="Goraichik I."/>
            <person name="Dimitrov K.M."/>
            <person name="Suarez D.L."/>
            <person name="Swayne D.E."/>
        </authorList>
    </citation>
    <scope>NUCLEOTIDE SEQUENCE [LARGE SCALE GENOMIC DNA]</scope>
    <source>
        <strain evidence="2 3">CECT 7066</strain>
    </source>
</reference>
<keyword evidence="3" id="KW-1185">Reference proteome</keyword>
<sequence>MSDYRDPKVTKTGEKKDSGMGKWIGIAVAALLALLLLGWLLGWFGEEETVVDTVDPAVTEEVDPAVTEDPAAEVEPEVVE</sequence>
<keyword evidence="1" id="KW-1133">Transmembrane helix</keyword>
<dbReference type="RefSeq" id="WP_085853433.1">
    <property type="nucleotide sequence ID" value="NZ_FOPF01000003.1"/>
</dbReference>
<evidence type="ECO:0000313" key="2">
    <source>
        <dbReference type="EMBL" id="SLN34238.1"/>
    </source>
</evidence>
<organism evidence="2 3">
    <name type="scientific">Palleronia marisminoris</name>
    <dbReference type="NCBI Taxonomy" id="315423"/>
    <lineage>
        <taxon>Bacteria</taxon>
        <taxon>Pseudomonadati</taxon>
        <taxon>Pseudomonadota</taxon>
        <taxon>Alphaproteobacteria</taxon>
        <taxon>Rhodobacterales</taxon>
        <taxon>Roseobacteraceae</taxon>
        <taxon>Palleronia</taxon>
    </lineage>
</organism>
<evidence type="ECO:0000256" key="1">
    <source>
        <dbReference type="SAM" id="Phobius"/>
    </source>
</evidence>
<proteinExistence type="predicted"/>
<protein>
    <submittedName>
        <fullName evidence="2">Uncharacterized protein</fullName>
    </submittedName>
</protein>
<dbReference type="AlphaFoldDB" id="A0A1Y5S7L0"/>
<feature type="transmembrane region" description="Helical" evidence="1">
    <location>
        <begin position="21"/>
        <end position="44"/>
    </location>
</feature>
<dbReference type="EMBL" id="FWFV01000003">
    <property type="protein sequence ID" value="SLN34238.1"/>
    <property type="molecule type" value="Genomic_DNA"/>
</dbReference>
<name>A0A1Y5S7L0_9RHOB</name>
<keyword evidence="1" id="KW-0812">Transmembrane</keyword>
<evidence type="ECO:0000313" key="3">
    <source>
        <dbReference type="Proteomes" id="UP000193870"/>
    </source>
</evidence>
<dbReference type="Proteomes" id="UP000193870">
    <property type="component" value="Unassembled WGS sequence"/>
</dbReference>
<gene>
    <name evidence="2" type="ORF">PAM7066_01423</name>
</gene>
<accession>A0A1Y5S7L0</accession>
<keyword evidence="1" id="KW-0472">Membrane</keyword>